<feature type="compositionally biased region" description="Pro residues" evidence="1">
    <location>
        <begin position="124"/>
        <end position="133"/>
    </location>
</feature>
<feature type="compositionally biased region" description="Gly residues" evidence="1">
    <location>
        <begin position="214"/>
        <end position="228"/>
    </location>
</feature>
<keyword evidence="3" id="KW-1185">Reference proteome</keyword>
<dbReference type="eggNOG" id="ENOG502RR42">
    <property type="taxonomic scope" value="Eukaryota"/>
</dbReference>
<feature type="region of interest" description="Disordered" evidence="1">
    <location>
        <begin position="1"/>
        <end position="26"/>
    </location>
</feature>
<gene>
    <name evidence="2" type="ORF">THITE_117610</name>
</gene>
<evidence type="ECO:0000256" key="1">
    <source>
        <dbReference type="SAM" id="MobiDB-lite"/>
    </source>
</evidence>
<dbReference type="Proteomes" id="UP000008181">
    <property type="component" value="Chromosome 3"/>
</dbReference>
<dbReference type="GeneID" id="11516143"/>
<sequence>MGNSTSRPRKPKTRGQLSRTNPKLSAEAALQQRISLNRATLDKFLQQIGHPNRGRTRDSLIRLAQQQRLSQIPPSTPSHGRSSQTPMRETTTPLNTTNNPQPSSADPRSPTPTAAAFPQRDKPLPPLPFPTPPLSCASTSSFGPSQVAYHQYQDEHRYQHQHHLSTHHLARDVHIAHHRAAALRRLEQSSPPSSEDDTERGVAIDTGTCAGTLPRGGSGRGHGSGSGLGACHTPRQEDVLSLQRMSPATVYDRSRSRVPEVILRRIERDWNRERERERRAAVS</sequence>
<protein>
    <submittedName>
        <fullName evidence="2">Uncharacterized protein</fullName>
    </submittedName>
</protein>
<reference evidence="2 3" key="1">
    <citation type="journal article" date="2011" name="Nat. Biotechnol.">
        <title>Comparative genomic analysis of the thermophilic biomass-degrading fungi Myceliophthora thermophila and Thielavia terrestris.</title>
        <authorList>
            <person name="Berka R.M."/>
            <person name="Grigoriev I.V."/>
            <person name="Otillar R."/>
            <person name="Salamov A."/>
            <person name="Grimwood J."/>
            <person name="Reid I."/>
            <person name="Ishmael N."/>
            <person name="John T."/>
            <person name="Darmond C."/>
            <person name="Moisan M.-C."/>
            <person name="Henrissat B."/>
            <person name="Coutinho P.M."/>
            <person name="Lombard V."/>
            <person name="Natvig D.O."/>
            <person name="Lindquist E."/>
            <person name="Schmutz J."/>
            <person name="Lucas S."/>
            <person name="Harris P."/>
            <person name="Powlowski J."/>
            <person name="Bellemare A."/>
            <person name="Taylor D."/>
            <person name="Butler G."/>
            <person name="de Vries R.P."/>
            <person name="Allijn I.E."/>
            <person name="van den Brink J."/>
            <person name="Ushinsky S."/>
            <person name="Storms R."/>
            <person name="Powell A.J."/>
            <person name="Paulsen I.T."/>
            <person name="Elbourne L.D.H."/>
            <person name="Baker S.E."/>
            <person name="Magnuson J."/>
            <person name="LaBoissiere S."/>
            <person name="Clutterbuck A.J."/>
            <person name="Martinez D."/>
            <person name="Wogulis M."/>
            <person name="de Leon A.L."/>
            <person name="Rey M.W."/>
            <person name="Tsang A."/>
        </authorList>
    </citation>
    <scope>NUCLEOTIDE SEQUENCE [LARGE SCALE GENOMIC DNA]</scope>
    <source>
        <strain evidence="3">ATCC 38088 / NRRL 8126</strain>
    </source>
</reference>
<feature type="region of interest" description="Disordered" evidence="1">
    <location>
        <begin position="185"/>
        <end position="257"/>
    </location>
</feature>
<accession>G2R848</accession>
<feature type="compositionally biased region" description="Polar residues" evidence="1">
    <location>
        <begin position="67"/>
        <end position="89"/>
    </location>
</feature>
<dbReference type="HOGENOM" id="CLU_984137_0_0_1"/>
<evidence type="ECO:0000313" key="3">
    <source>
        <dbReference type="Proteomes" id="UP000008181"/>
    </source>
</evidence>
<name>G2R848_THETT</name>
<dbReference type="AlphaFoldDB" id="G2R848"/>
<dbReference type="KEGG" id="ttt:THITE_117610"/>
<dbReference type="OrthoDB" id="4590928at2759"/>
<organism evidence="2 3">
    <name type="scientific">Thermothielavioides terrestris (strain ATCC 38088 / NRRL 8126)</name>
    <name type="common">Thielavia terrestris</name>
    <dbReference type="NCBI Taxonomy" id="578455"/>
    <lineage>
        <taxon>Eukaryota</taxon>
        <taxon>Fungi</taxon>
        <taxon>Dikarya</taxon>
        <taxon>Ascomycota</taxon>
        <taxon>Pezizomycotina</taxon>
        <taxon>Sordariomycetes</taxon>
        <taxon>Sordariomycetidae</taxon>
        <taxon>Sordariales</taxon>
        <taxon>Chaetomiaceae</taxon>
        <taxon>Thermothielavioides</taxon>
        <taxon>Thermothielavioides terrestris</taxon>
    </lineage>
</organism>
<feature type="compositionally biased region" description="Low complexity" evidence="1">
    <location>
        <begin position="90"/>
        <end position="102"/>
    </location>
</feature>
<dbReference type="RefSeq" id="XP_003654443.1">
    <property type="nucleotide sequence ID" value="XM_003654395.1"/>
</dbReference>
<feature type="region of interest" description="Disordered" evidence="1">
    <location>
        <begin position="67"/>
        <end position="142"/>
    </location>
</feature>
<dbReference type="EMBL" id="CP003011">
    <property type="protein sequence ID" value="AEO68107.1"/>
    <property type="molecule type" value="Genomic_DNA"/>
</dbReference>
<proteinExistence type="predicted"/>
<evidence type="ECO:0000313" key="2">
    <source>
        <dbReference type="EMBL" id="AEO68107.1"/>
    </source>
</evidence>